<evidence type="ECO:0000313" key="1">
    <source>
        <dbReference type="EMBL" id="UTF55246.1"/>
    </source>
</evidence>
<dbReference type="Proteomes" id="UP001056855">
    <property type="component" value="Chromosome"/>
</dbReference>
<protein>
    <submittedName>
        <fullName evidence="1">PD-(D/E)XK nuclease family protein</fullName>
    </submittedName>
</protein>
<sequence length="451" mass="52399">MNWKSSYRSTWRSIGEFNSHKGIFSILPGSRERQYQYTLEYFLNPQKPHGFGYSLLETFLYCVGLQEFNLTAQHIEIGDEVRIADDGSERRIDLVICGGNALADHPRWAVFLELKVGADEGDRQTTTYAEADEWNLSWFDTGTVTVDRLDDAKYVYLKRAVADGPTDRTGKFDGIDWAGLVERFEVEIRDSLFEYPNRSVIQFTDFIRSLKETEGMDSEIDEDELNERLNLYFEHDRLIRQVEKANSQFESDFENVSTYLKNSWESEIIEKYHFDESGWKASPSSNPKWQGILPAYWDQNPLGRSSTIKLYFRHSPTTESLRNRRLTFRLRLPPARNVHTEKRYDGQSFNDVFAEKCTIEYEERLHESLETIGVDERRLGSASALVVKNYRLDPHNLTGSYFEQLERAVDEFCCDENGLLVTINEVFEQTYLEVFGEEPAGAFPGPLVKRQ</sequence>
<keyword evidence="2" id="KW-1185">Reference proteome</keyword>
<gene>
    <name evidence="1" type="ORF">NGM29_08355</name>
</gene>
<organism evidence="1 2">
    <name type="scientific">Natronosalvus rutilus</name>
    <dbReference type="NCBI Taxonomy" id="2953753"/>
    <lineage>
        <taxon>Archaea</taxon>
        <taxon>Methanobacteriati</taxon>
        <taxon>Methanobacteriota</taxon>
        <taxon>Stenosarchaea group</taxon>
        <taxon>Halobacteria</taxon>
        <taxon>Halobacteriales</taxon>
        <taxon>Natrialbaceae</taxon>
        <taxon>Natronosalvus</taxon>
    </lineage>
</organism>
<reference evidence="1" key="1">
    <citation type="submission" date="2022-06" db="EMBL/GenBank/DDBJ databases">
        <title>Diverse halophilic archaea isolated from saline environments.</title>
        <authorList>
            <person name="Cui H.-L."/>
        </authorList>
    </citation>
    <scope>NUCLEOTIDE SEQUENCE</scope>
    <source>
        <strain evidence="1">WLHS1</strain>
    </source>
</reference>
<dbReference type="RefSeq" id="WP_254160106.1">
    <property type="nucleotide sequence ID" value="NZ_CP100355.1"/>
</dbReference>
<dbReference type="EMBL" id="CP100355">
    <property type="protein sequence ID" value="UTF55246.1"/>
    <property type="molecule type" value="Genomic_DNA"/>
</dbReference>
<evidence type="ECO:0000313" key="2">
    <source>
        <dbReference type="Proteomes" id="UP001056855"/>
    </source>
</evidence>
<dbReference type="GeneID" id="73290051"/>
<accession>A0A9E7ND03</accession>
<dbReference type="KEGG" id="sawl:NGM29_08355"/>
<name>A0A9E7ND03_9EURY</name>
<proteinExistence type="predicted"/>
<dbReference type="AlphaFoldDB" id="A0A9E7ND03"/>